<keyword evidence="2" id="KW-1185">Reference proteome</keyword>
<gene>
    <name evidence="1" type="ORF">M9458_005807</name>
</gene>
<dbReference type="PANTHER" id="PTHR22938">
    <property type="entry name" value="ZINC FINGER PROTEIN 598"/>
    <property type="match status" value="1"/>
</dbReference>
<evidence type="ECO:0000313" key="2">
    <source>
        <dbReference type="Proteomes" id="UP001529510"/>
    </source>
</evidence>
<feature type="non-terminal residue" evidence="1">
    <location>
        <position position="93"/>
    </location>
</feature>
<protein>
    <recommendedName>
        <fullName evidence="3">RING-type domain-containing protein</fullName>
    </recommendedName>
</protein>
<dbReference type="EMBL" id="JAMKFB020000003">
    <property type="protein sequence ID" value="KAL0197267.1"/>
    <property type="molecule type" value="Genomic_DNA"/>
</dbReference>
<comment type="caution">
    <text evidence="1">The sequence shown here is derived from an EMBL/GenBank/DDBJ whole genome shotgun (WGS) entry which is preliminary data.</text>
</comment>
<proteinExistence type="predicted"/>
<dbReference type="Proteomes" id="UP001529510">
    <property type="component" value="Unassembled WGS sequence"/>
</dbReference>
<accession>A0ABD0RFF6</accession>
<dbReference type="Pfam" id="PF25447">
    <property type="entry name" value="RING_ZNF598"/>
    <property type="match status" value="1"/>
</dbReference>
<evidence type="ECO:0008006" key="3">
    <source>
        <dbReference type="Google" id="ProtNLM"/>
    </source>
</evidence>
<evidence type="ECO:0000313" key="1">
    <source>
        <dbReference type="EMBL" id="KAL0197267.1"/>
    </source>
</evidence>
<sequence length="93" mass="10645">MHCAERLRTQERVSPGLTARTVVYKPSKSKRIIPKKIQHTQPVPSISMEFILKKDTESTCVLCCQDIDMFAVGKCDHPVCYRCSTKMRVLCDQ</sequence>
<dbReference type="InterPro" id="IPR044288">
    <property type="entry name" value="ZNF598/HEL2"/>
</dbReference>
<dbReference type="PANTHER" id="PTHR22938:SF0">
    <property type="entry name" value="E3 UBIQUITIN-PROTEIN LIGASE ZNF598"/>
    <property type="match status" value="1"/>
</dbReference>
<reference evidence="1 2" key="1">
    <citation type="submission" date="2024-05" db="EMBL/GenBank/DDBJ databases">
        <title>Genome sequencing and assembly of Indian major carp, Cirrhinus mrigala (Hamilton, 1822).</title>
        <authorList>
            <person name="Mohindra V."/>
            <person name="Chowdhury L.M."/>
            <person name="Lal K."/>
            <person name="Jena J.K."/>
        </authorList>
    </citation>
    <scope>NUCLEOTIDE SEQUENCE [LARGE SCALE GENOMIC DNA]</scope>
    <source>
        <strain evidence="1">CM1030</strain>
        <tissue evidence="1">Blood</tissue>
    </source>
</reference>
<organism evidence="1 2">
    <name type="scientific">Cirrhinus mrigala</name>
    <name type="common">Mrigala</name>
    <dbReference type="NCBI Taxonomy" id="683832"/>
    <lineage>
        <taxon>Eukaryota</taxon>
        <taxon>Metazoa</taxon>
        <taxon>Chordata</taxon>
        <taxon>Craniata</taxon>
        <taxon>Vertebrata</taxon>
        <taxon>Euteleostomi</taxon>
        <taxon>Actinopterygii</taxon>
        <taxon>Neopterygii</taxon>
        <taxon>Teleostei</taxon>
        <taxon>Ostariophysi</taxon>
        <taxon>Cypriniformes</taxon>
        <taxon>Cyprinidae</taxon>
        <taxon>Labeoninae</taxon>
        <taxon>Labeonini</taxon>
        <taxon>Cirrhinus</taxon>
    </lineage>
</organism>
<name>A0ABD0RFF6_CIRMR</name>
<dbReference type="AlphaFoldDB" id="A0ABD0RFF6"/>